<feature type="transmembrane region" description="Helical" evidence="9">
    <location>
        <begin position="148"/>
        <end position="167"/>
    </location>
</feature>
<feature type="transmembrane region" description="Helical" evidence="9">
    <location>
        <begin position="426"/>
        <end position="446"/>
    </location>
</feature>
<gene>
    <name evidence="11" type="ORF">BH720_04940</name>
</gene>
<feature type="transmembrane region" description="Helical" evidence="9">
    <location>
        <begin position="29"/>
        <end position="47"/>
    </location>
</feature>
<keyword evidence="6 9" id="KW-0472">Membrane</keyword>
<evidence type="ECO:0000256" key="8">
    <source>
        <dbReference type="RuleBase" id="RU000320"/>
    </source>
</evidence>
<reference evidence="11" key="1">
    <citation type="submission" date="2016-09" db="EMBL/GenBank/DDBJ databases">
        <title>Draft genome of thermotolerant cyanobacterium Desertifilum sp. strain IPPAS B-1220.</title>
        <authorList>
            <person name="Sinetova M.A."/>
            <person name="Bolakhan K."/>
            <person name="Zayadan B.K."/>
            <person name="Mironov K.S."/>
            <person name="Ustinova V."/>
            <person name="Kupriyanova E.V."/>
            <person name="Sidorov R.A."/>
            <person name="Skrypnik A.N."/>
            <person name="Gogoleva N.E."/>
            <person name="Gogolev Y.V."/>
            <person name="Los D.A."/>
        </authorList>
    </citation>
    <scope>NUCLEOTIDE SEQUENCE [LARGE SCALE GENOMIC DNA]</scope>
    <source>
        <strain evidence="11">IPPAS B-1220</strain>
    </source>
</reference>
<sequence length="475" mass="51522">MNTLTIAWIASPVIAGFVGYLFPKIARYLSLGVAIASVGYAFFMFAQPPLTLRLLDSFGVSLQVDSLSCFFILTNALVTTAILLYCWQTQKTAFFYMQALILHGSVNAVFICADLLSLYVASEVIGIAAFLLVAYPRSDRAIWLGLRYLFTGNIAMLFYLVGVILLYQVQQSFAFSGLQGAPPEAIALIFLGLLSKGGVLVTGLLHAEAEPPVSALLSGVVIKAGTFPLLRFALMLEELAPIVTFLGVATALFGVSYALFEQDSRRLLAASTISQLGWIMVVPAAGGFYALAHGLAKAALFLTVGCLPSYNLKELAQNPINTKLWIVLSIGSLSISGFPLLIGSSAKLLTLENLTFWPSLAMNIAATGTAILYAKFIFLPHQPEDPQTSPRVTWFFWAATSLLIAGLFLGNAISYQAYTLENIMKVLAIIGVGWLIHYAIAQRIAFKIPRILEQLDHLVGVMSLLLVVLFWMVLA</sequence>
<comment type="similarity">
    <text evidence="2">Belongs to the CPA3 antiporters (TC 2.A.63) subunit D family.</text>
</comment>
<dbReference type="EMBL" id="MJGC01000039">
    <property type="protein sequence ID" value="OEJ76355.1"/>
    <property type="molecule type" value="Genomic_DNA"/>
</dbReference>
<feature type="transmembrane region" description="Helical" evidence="9">
    <location>
        <begin position="394"/>
        <end position="414"/>
    </location>
</feature>
<feature type="transmembrane region" description="Helical" evidence="9">
    <location>
        <begin position="6"/>
        <end position="22"/>
    </location>
</feature>
<name>A0A1E5QNV6_9CYAN</name>
<dbReference type="PANTHER" id="PTHR42703">
    <property type="entry name" value="NADH DEHYDROGENASE"/>
    <property type="match status" value="1"/>
</dbReference>
<feature type="transmembrane region" description="Helical" evidence="9">
    <location>
        <begin position="67"/>
        <end position="86"/>
    </location>
</feature>
<dbReference type="InterPro" id="IPR001750">
    <property type="entry name" value="ND/Mrp_TM"/>
</dbReference>
<dbReference type="Pfam" id="PF00361">
    <property type="entry name" value="Proton_antipo_M"/>
    <property type="match status" value="1"/>
</dbReference>
<dbReference type="NCBIfam" id="NF005564">
    <property type="entry name" value="PRK07234.1-4"/>
    <property type="match status" value="1"/>
</dbReference>
<evidence type="ECO:0000256" key="3">
    <source>
        <dbReference type="ARBA" id="ARBA00022475"/>
    </source>
</evidence>
<dbReference type="RefSeq" id="WP_069966056.1">
    <property type="nucleotide sequence ID" value="NZ_CM124774.1"/>
</dbReference>
<evidence type="ECO:0000256" key="9">
    <source>
        <dbReference type="SAM" id="Phobius"/>
    </source>
</evidence>
<dbReference type="GO" id="GO:0005886">
    <property type="term" value="C:plasma membrane"/>
    <property type="evidence" value="ECO:0007669"/>
    <property type="project" value="UniProtKB-SubCell"/>
</dbReference>
<dbReference type="STRING" id="1781255.BH720_04940"/>
<evidence type="ECO:0000256" key="4">
    <source>
        <dbReference type="ARBA" id="ARBA00022692"/>
    </source>
</evidence>
<feature type="domain" description="NADH:quinone oxidoreductase/Mrp antiporter transmembrane" evidence="10">
    <location>
        <begin position="114"/>
        <end position="369"/>
    </location>
</feature>
<feature type="transmembrane region" description="Helical" evidence="9">
    <location>
        <begin position="239"/>
        <end position="260"/>
    </location>
</feature>
<protein>
    <submittedName>
        <fullName evidence="11">Cation:proton antiporter</fullName>
    </submittedName>
</protein>
<evidence type="ECO:0000256" key="6">
    <source>
        <dbReference type="ARBA" id="ARBA00023136"/>
    </source>
</evidence>
<dbReference type="PANTHER" id="PTHR42703:SF1">
    <property type="entry name" value="NA(+)_H(+) ANTIPORTER SUBUNIT D1"/>
    <property type="match status" value="1"/>
</dbReference>
<comment type="subcellular location">
    <subcellularLocation>
        <location evidence="1">Cell membrane</location>
        <topology evidence="1">Multi-pass membrane protein</topology>
    </subcellularLocation>
    <subcellularLocation>
        <location evidence="8">Membrane</location>
        <topology evidence="8">Multi-pass membrane protein</topology>
    </subcellularLocation>
</comment>
<keyword evidence="4 8" id="KW-0812">Transmembrane</keyword>
<keyword evidence="5 9" id="KW-1133">Transmembrane helix</keyword>
<comment type="function">
    <text evidence="7">NDH-1 shuttles electrons from NAD(P)H, via FMN and iron-sulfur (Fe-S) centers, to quinones in the respiratory chain. The immediate electron acceptor for the enzyme in this species is believed to be plastoquinone. Couples the redox reaction to proton translocation (for every two electrons transferred, four hydrogen ions are translocated across the cytoplasmic membrane), and thus conserves the redox energy in a proton gradient.</text>
</comment>
<feature type="transmembrane region" description="Helical" evidence="9">
    <location>
        <begin position="116"/>
        <end position="136"/>
    </location>
</feature>
<accession>A0A1E5QNV6</accession>
<comment type="caution">
    <text evidence="11">The sequence shown here is derived from an EMBL/GenBank/DDBJ whole genome shotgun (WGS) entry which is preliminary data.</text>
</comment>
<feature type="transmembrane region" description="Helical" evidence="9">
    <location>
        <begin position="213"/>
        <end position="233"/>
    </location>
</feature>
<feature type="transmembrane region" description="Helical" evidence="9">
    <location>
        <begin position="354"/>
        <end position="374"/>
    </location>
</feature>
<feature type="transmembrane region" description="Helical" evidence="9">
    <location>
        <begin position="187"/>
        <end position="206"/>
    </location>
</feature>
<proteinExistence type="inferred from homology"/>
<evidence type="ECO:0000256" key="1">
    <source>
        <dbReference type="ARBA" id="ARBA00004651"/>
    </source>
</evidence>
<evidence type="ECO:0000256" key="2">
    <source>
        <dbReference type="ARBA" id="ARBA00005346"/>
    </source>
</evidence>
<evidence type="ECO:0000313" key="11">
    <source>
        <dbReference type="EMBL" id="OEJ76355.1"/>
    </source>
</evidence>
<evidence type="ECO:0000259" key="10">
    <source>
        <dbReference type="Pfam" id="PF00361"/>
    </source>
</evidence>
<evidence type="ECO:0000256" key="5">
    <source>
        <dbReference type="ARBA" id="ARBA00022989"/>
    </source>
</evidence>
<dbReference type="OrthoDB" id="9811798at2"/>
<feature type="transmembrane region" description="Helical" evidence="9">
    <location>
        <begin position="324"/>
        <end position="342"/>
    </location>
</feature>
<keyword evidence="3" id="KW-1003">Cell membrane</keyword>
<dbReference type="AlphaFoldDB" id="A0A1E5QNV6"/>
<evidence type="ECO:0000256" key="7">
    <source>
        <dbReference type="ARBA" id="ARBA00025624"/>
    </source>
</evidence>
<feature type="transmembrane region" description="Helical" evidence="9">
    <location>
        <begin position="93"/>
        <end position="110"/>
    </location>
</feature>
<feature type="transmembrane region" description="Helical" evidence="9">
    <location>
        <begin position="458"/>
        <end position="474"/>
    </location>
</feature>
<dbReference type="InterPro" id="IPR050586">
    <property type="entry name" value="CPA3_Na-H_Antiporter_D"/>
</dbReference>
<feature type="transmembrane region" description="Helical" evidence="9">
    <location>
        <begin position="267"/>
        <end position="289"/>
    </location>
</feature>
<organism evidence="11">
    <name type="scientific">Desertifilum tharense IPPAS B-1220</name>
    <dbReference type="NCBI Taxonomy" id="1781255"/>
    <lineage>
        <taxon>Bacteria</taxon>
        <taxon>Bacillati</taxon>
        <taxon>Cyanobacteriota</taxon>
        <taxon>Cyanophyceae</taxon>
        <taxon>Desertifilales</taxon>
        <taxon>Desertifilaceae</taxon>
        <taxon>Desertifilum</taxon>
    </lineage>
</organism>